<evidence type="ECO:0000259" key="1">
    <source>
        <dbReference type="Pfam" id="PF07811"/>
    </source>
</evidence>
<sequence length="120" mass="13111">MSISLAIVFPAVLFVILLVVQAGLWWYADQAALTAAREGVDAGRVNGAHADDGPRRAQDFTDRLGNLARLERIDPDNGDPELYRLSVTVHPASVLPFFDRLTLTKTASAPREKFVPQGQP</sequence>
<evidence type="ECO:0000313" key="3">
    <source>
        <dbReference type="Proteomes" id="UP000032066"/>
    </source>
</evidence>
<reference evidence="2 3" key="1">
    <citation type="submission" date="2015-02" db="EMBL/GenBank/DDBJ databases">
        <title>Draft genome sequence of Kitasatospora griseola MF730-N6, a bafilomycin, terpentecin and satosporin producer.</title>
        <authorList>
            <person name="Arens J.C."/>
            <person name="Haltli B."/>
            <person name="Kerr R.G."/>
        </authorList>
    </citation>
    <scope>NUCLEOTIDE SEQUENCE [LARGE SCALE GENOMIC DNA]</scope>
    <source>
        <strain evidence="2 3">MF730-N6</strain>
    </source>
</reference>
<gene>
    <name evidence="2" type="ORF">TR51_14435</name>
</gene>
<dbReference type="InterPro" id="IPR012495">
    <property type="entry name" value="TadE-like_dom"/>
</dbReference>
<accession>A0A0D0Q0E3</accession>
<proteinExistence type="predicted"/>
<organism evidence="2 3">
    <name type="scientific">Kitasatospora griseola</name>
    <name type="common">Streptomyces griseolosporeus</name>
    <dbReference type="NCBI Taxonomy" id="2064"/>
    <lineage>
        <taxon>Bacteria</taxon>
        <taxon>Bacillati</taxon>
        <taxon>Actinomycetota</taxon>
        <taxon>Actinomycetes</taxon>
        <taxon>Kitasatosporales</taxon>
        <taxon>Streptomycetaceae</taxon>
        <taxon>Kitasatospora</taxon>
    </lineage>
</organism>
<dbReference type="PATRIC" id="fig|2064.6.peg.3109"/>
<dbReference type="EMBL" id="JXZB01000002">
    <property type="protein sequence ID" value="KIQ66017.1"/>
    <property type="molecule type" value="Genomic_DNA"/>
</dbReference>
<evidence type="ECO:0000313" key="2">
    <source>
        <dbReference type="EMBL" id="KIQ66017.1"/>
    </source>
</evidence>
<protein>
    <recommendedName>
        <fullName evidence="1">TadE-like domain-containing protein</fullName>
    </recommendedName>
</protein>
<dbReference type="STRING" id="2064.TR51_14435"/>
<keyword evidence="3" id="KW-1185">Reference proteome</keyword>
<feature type="domain" description="TadE-like" evidence="1">
    <location>
        <begin position="5"/>
        <end position="40"/>
    </location>
</feature>
<name>A0A0D0Q0E3_KITGR</name>
<dbReference type="Pfam" id="PF07811">
    <property type="entry name" value="TadE"/>
    <property type="match status" value="1"/>
</dbReference>
<dbReference type="RefSeq" id="WP_043912656.1">
    <property type="nucleotide sequence ID" value="NZ_BMRI01000008.1"/>
</dbReference>
<dbReference type="Proteomes" id="UP000032066">
    <property type="component" value="Unassembled WGS sequence"/>
</dbReference>
<comment type="caution">
    <text evidence="2">The sequence shown here is derived from an EMBL/GenBank/DDBJ whole genome shotgun (WGS) entry which is preliminary data.</text>
</comment>
<dbReference type="AlphaFoldDB" id="A0A0D0Q0E3"/>